<dbReference type="AlphaFoldDB" id="A0A9Q3IER3"/>
<feature type="compositionally biased region" description="Low complexity" evidence="1">
    <location>
        <begin position="104"/>
        <end position="113"/>
    </location>
</feature>
<dbReference type="EMBL" id="AVOT02040788">
    <property type="protein sequence ID" value="MBW0536019.1"/>
    <property type="molecule type" value="Genomic_DNA"/>
</dbReference>
<evidence type="ECO:0000313" key="2">
    <source>
        <dbReference type="EMBL" id="MBW0536019.1"/>
    </source>
</evidence>
<proteinExistence type="predicted"/>
<reference evidence="2" key="1">
    <citation type="submission" date="2021-03" db="EMBL/GenBank/DDBJ databases">
        <title>Draft genome sequence of rust myrtle Austropuccinia psidii MF-1, a brazilian biotype.</title>
        <authorList>
            <person name="Quecine M.C."/>
            <person name="Pachon D.M.R."/>
            <person name="Bonatelli M.L."/>
            <person name="Correr F.H."/>
            <person name="Franceschini L.M."/>
            <person name="Leite T.F."/>
            <person name="Margarido G.R.A."/>
            <person name="Almeida C.A."/>
            <person name="Ferrarezi J.A."/>
            <person name="Labate C.A."/>
        </authorList>
    </citation>
    <scope>NUCLEOTIDE SEQUENCE</scope>
    <source>
        <strain evidence="2">MF-1</strain>
    </source>
</reference>
<evidence type="ECO:0000256" key="1">
    <source>
        <dbReference type="SAM" id="MobiDB-lite"/>
    </source>
</evidence>
<accession>A0A9Q3IER3</accession>
<evidence type="ECO:0000313" key="3">
    <source>
        <dbReference type="Proteomes" id="UP000765509"/>
    </source>
</evidence>
<name>A0A9Q3IER3_9BASI</name>
<feature type="compositionally biased region" description="Low complexity" evidence="1">
    <location>
        <begin position="19"/>
        <end position="31"/>
    </location>
</feature>
<keyword evidence="3" id="KW-1185">Reference proteome</keyword>
<sequence>MSIPSRTKNFIREASVLSAPPSFDKSSQSSSRFQHHQAKRIVPTTPTPSAHHQPIFSHFCLSPYLPPSGKFSLFFYGIPSYETFYFLPENSYYKLEKYKKVSTSTSSKASIDSESSDEQTNPPPQMSPQDMSS</sequence>
<feature type="region of interest" description="Disordered" evidence="1">
    <location>
        <begin position="19"/>
        <end position="50"/>
    </location>
</feature>
<organism evidence="2 3">
    <name type="scientific">Austropuccinia psidii MF-1</name>
    <dbReference type="NCBI Taxonomy" id="1389203"/>
    <lineage>
        <taxon>Eukaryota</taxon>
        <taxon>Fungi</taxon>
        <taxon>Dikarya</taxon>
        <taxon>Basidiomycota</taxon>
        <taxon>Pucciniomycotina</taxon>
        <taxon>Pucciniomycetes</taxon>
        <taxon>Pucciniales</taxon>
        <taxon>Sphaerophragmiaceae</taxon>
        <taxon>Austropuccinia</taxon>
    </lineage>
</organism>
<gene>
    <name evidence="2" type="ORF">O181_075734</name>
</gene>
<protein>
    <submittedName>
        <fullName evidence="2">Uncharacterized protein</fullName>
    </submittedName>
</protein>
<comment type="caution">
    <text evidence="2">The sequence shown here is derived from an EMBL/GenBank/DDBJ whole genome shotgun (WGS) entry which is preliminary data.</text>
</comment>
<feature type="region of interest" description="Disordered" evidence="1">
    <location>
        <begin position="104"/>
        <end position="133"/>
    </location>
</feature>
<dbReference type="Proteomes" id="UP000765509">
    <property type="component" value="Unassembled WGS sequence"/>
</dbReference>